<comment type="caution">
    <text evidence="5">The sequence shown here is derived from an EMBL/GenBank/DDBJ whole genome shotgun (WGS) entry which is preliminary data.</text>
</comment>
<dbReference type="GO" id="GO:0003677">
    <property type="term" value="F:DNA binding"/>
    <property type="evidence" value="ECO:0007669"/>
    <property type="project" value="UniProtKB-KW"/>
</dbReference>
<sequence>MSYEIKVYHSPMYELLCSFLIYSTRKWTENLDWSNEWLDEVTQQLDPDLVQRIEKIHTWELTDYDILYLWTVLRDPYTDVESCLTYLEETPMEELYEIALPYITDVTLSEATRIRDGYIPLLRAWNTQYFVGIEHTLIPLLEEDAAEKRLLSSKMEPQDLVEYATNGVVIEPHEDIHTIVIMPMIHCRPVNYYSRYQGMFIIQYAIDIPETNEDQVPTGLTRFTRALSDEKRLRILRYLAHDLRTTSDIANMMQMTPEAVSSNIRTLRAAGLLRTHLNDSNERFSIRLDGVAEMQLFLESYLRL</sequence>
<dbReference type="CDD" id="cd00090">
    <property type="entry name" value="HTH_ARSR"/>
    <property type="match status" value="1"/>
</dbReference>
<keyword evidence="6" id="KW-1185">Reference proteome</keyword>
<evidence type="ECO:0000313" key="5">
    <source>
        <dbReference type="EMBL" id="OPA74631.1"/>
    </source>
</evidence>
<dbReference type="SMART" id="SM00418">
    <property type="entry name" value="HTH_ARSR"/>
    <property type="match status" value="1"/>
</dbReference>
<dbReference type="Gene3D" id="1.10.10.10">
    <property type="entry name" value="Winged helix-like DNA-binding domain superfamily/Winged helix DNA-binding domain"/>
    <property type="match status" value="1"/>
</dbReference>
<dbReference type="RefSeq" id="WP_078501546.1">
    <property type="nucleotide sequence ID" value="NZ_MSZX01000010.1"/>
</dbReference>
<dbReference type="InterPro" id="IPR001845">
    <property type="entry name" value="HTH_ArsR_DNA-bd_dom"/>
</dbReference>
<keyword evidence="3" id="KW-0804">Transcription</keyword>
<accession>A0A1T2X402</accession>
<organism evidence="5 6">
    <name type="scientific">Paenibacillus selenitireducens</name>
    <dbReference type="NCBI Taxonomy" id="1324314"/>
    <lineage>
        <taxon>Bacteria</taxon>
        <taxon>Bacillati</taxon>
        <taxon>Bacillota</taxon>
        <taxon>Bacilli</taxon>
        <taxon>Bacillales</taxon>
        <taxon>Paenibacillaceae</taxon>
        <taxon>Paenibacillus</taxon>
    </lineage>
</organism>
<evidence type="ECO:0000256" key="2">
    <source>
        <dbReference type="ARBA" id="ARBA00023125"/>
    </source>
</evidence>
<dbReference type="PANTHER" id="PTHR33154:SF33">
    <property type="entry name" value="TRANSCRIPTIONAL REPRESSOR SDPR"/>
    <property type="match status" value="1"/>
</dbReference>
<evidence type="ECO:0000256" key="3">
    <source>
        <dbReference type="ARBA" id="ARBA00023163"/>
    </source>
</evidence>
<dbReference type="GO" id="GO:0003700">
    <property type="term" value="F:DNA-binding transcription factor activity"/>
    <property type="evidence" value="ECO:0007669"/>
    <property type="project" value="InterPro"/>
</dbReference>
<dbReference type="OrthoDB" id="2646147at2"/>
<dbReference type="EMBL" id="MSZX01000010">
    <property type="protein sequence ID" value="OPA74631.1"/>
    <property type="molecule type" value="Genomic_DNA"/>
</dbReference>
<dbReference type="PANTHER" id="PTHR33154">
    <property type="entry name" value="TRANSCRIPTIONAL REGULATOR, ARSR FAMILY"/>
    <property type="match status" value="1"/>
</dbReference>
<dbReference type="InterPro" id="IPR036390">
    <property type="entry name" value="WH_DNA-bd_sf"/>
</dbReference>
<feature type="domain" description="HTH arsR-type" evidence="4">
    <location>
        <begin position="212"/>
        <end position="304"/>
    </location>
</feature>
<dbReference type="Proteomes" id="UP000190188">
    <property type="component" value="Unassembled WGS sequence"/>
</dbReference>
<evidence type="ECO:0000256" key="1">
    <source>
        <dbReference type="ARBA" id="ARBA00023015"/>
    </source>
</evidence>
<keyword evidence="1" id="KW-0805">Transcription regulation</keyword>
<dbReference type="AlphaFoldDB" id="A0A1T2X402"/>
<evidence type="ECO:0000259" key="4">
    <source>
        <dbReference type="PROSITE" id="PS50987"/>
    </source>
</evidence>
<proteinExistence type="predicted"/>
<gene>
    <name evidence="5" type="ORF">BVG16_23000</name>
</gene>
<dbReference type="SUPFAM" id="SSF46785">
    <property type="entry name" value="Winged helix' DNA-binding domain"/>
    <property type="match status" value="1"/>
</dbReference>
<keyword evidence="2" id="KW-0238">DNA-binding</keyword>
<name>A0A1T2X402_9BACL</name>
<dbReference type="InterPro" id="IPR011991">
    <property type="entry name" value="ArsR-like_HTH"/>
</dbReference>
<dbReference type="InterPro" id="IPR036388">
    <property type="entry name" value="WH-like_DNA-bd_sf"/>
</dbReference>
<dbReference type="InterPro" id="IPR051081">
    <property type="entry name" value="HTH_MetalResp_TranReg"/>
</dbReference>
<evidence type="ECO:0000313" key="6">
    <source>
        <dbReference type="Proteomes" id="UP000190188"/>
    </source>
</evidence>
<dbReference type="STRING" id="1324314.BVG16_23000"/>
<reference evidence="5 6" key="1">
    <citation type="submission" date="2017-01" db="EMBL/GenBank/DDBJ databases">
        <title>Genome analysis of Paenibacillus selenitrireducens ES3-24.</title>
        <authorList>
            <person name="Xu D."/>
            <person name="Yao R."/>
            <person name="Zheng S."/>
        </authorList>
    </citation>
    <scope>NUCLEOTIDE SEQUENCE [LARGE SCALE GENOMIC DNA]</scope>
    <source>
        <strain evidence="5 6">ES3-24</strain>
    </source>
</reference>
<dbReference type="Pfam" id="PF01022">
    <property type="entry name" value="HTH_5"/>
    <property type="match status" value="1"/>
</dbReference>
<dbReference type="PROSITE" id="PS50987">
    <property type="entry name" value="HTH_ARSR_2"/>
    <property type="match status" value="1"/>
</dbReference>
<protein>
    <recommendedName>
        <fullName evidence="4">HTH arsR-type domain-containing protein</fullName>
    </recommendedName>
</protein>